<dbReference type="Gene3D" id="1.10.510.10">
    <property type="entry name" value="Transferase(Phosphotransferase) domain 1"/>
    <property type="match status" value="1"/>
</dbReference>
<protein>
    <submittedName>
        <fullName evidence="5">12919_t:CDS:1</fullName>
    </submittedName>
</protein>
<keyword evidence="1" id="KW-0547">Nucleotide-binding</keyword>
<dbReference type="PROSITE" id="PS50011">
    <property type="entry name" value="PROTEIN_KINASE_DOM"/>
    <property type="match status" value="1"/>
</dbReference>
<dbReference type="InterPro" id="IPR011009">
    <property type="entry name" value="Kinase-like_dom_sf"/>
</dbReference>
<dbReference type="Proteomes" id="UP000789831">
    <property type="component" value="Unassembled WGS sequence"/>
</dbReference>
<dbReference type="PRINTS" id="PR00109">
    <property type="entry name" value="TYRKINASE"/>
</dbReference>
<dbReference type="InterPro" id="IPR000719">
    <property type="entry name" value="Prot_kinase_dom"/>
</dbReference>
<evidence type="ECO:0000313" key="6">
    <source>
        <dbReference type="Proteomes" id="UP000789831"/>
    </source>
</evidence>
<proteinExistence type="predicted"/>
<reference evidence="5" key="1">
    <citation type="submission" date="2021-06" db="EMBL/GenBank/DDBJ databases">
        <authorList>
            <person name="Kallberg Y."/>
            <person name="Tangrot J."/>
            <person name="Rosling A."/>
        </authorList>
    </citation>
    <scope>NUCLEOTIDE SEQUENCE</scope>
    <source>
        <strain evidence="5">MT106</strain>
    </source>
</reference>
<feature type="region of interest" description="Disordered" evidence="3">
    <location>
        <begin position="404"/>
        <end position="426"/>
    </location>
</feature>
<evidence type="ECO:0000259" key="4">
    <source>
        <dbReference type="PROSITE" id="PS50011"/>
    </source>
</evidence>
<evidence type="ECO:0000256" key="1">
    <source>
        <dbReference type="ARBA" id="ARBA00022741"/>
    </source>
</evidence>
<dbReference type="InterPro" id="IPR051681">
    <property type="entry name" value="Ser/Thr_Kinases-Pseudokinases"/>
</dbReference>
<evidence type="ECO:0000313" key="5">
    <source>
        <dbReference type="EMBL" id="CAG8540189.1"/>
    </source>
</evidence>
<keyword evidence="2" id="KW-0067">ATP-binding</keyword>
<dbReference type="GO" id="GO:0005524">
    <property type="term" value="F:ATP binding"/>
    <property type="evidence" value="ECO:0007669"/>
    <property type="project" value="UniProtKB-KW"/>
</dbReference>
<dbReference type="InterPro" id="IPR001245">
    <property type="entry name" value="Ser-Thr/Tyr_kinase_cat_dom"/>
</dbReference>
<name>A0A9N9FKP3_9GLOM</name>
<organism evidence="5 6">
    <name type="scientific">Ambispora gerdemannii</name>
    <dbReference type="NCBI Taxonomy" id="144530"/>
    <lineage>
        <taxon>Eukaryota</taxon>
        <taxon>Fungi</taxon>
        <taxon>Fungi incertae sedis</taxon>
        <taxon>Mucoromycota</taxon>
        <taxon>Glomeromycotina</taxon>
        <taxon>Glomeromycetes</taxon>
        <taxon>Archaeosporales</taxon>
        <taxon>Ambisporaceae</taxon>
        <taxon>Ambispora</taxon>
    </lineage>
</organism>
<dbReference type="EMBL" id="CAJVPL010000918">
    <property type="protein sequence ID" value="CAG8540189.1"/>
    <property type="molecule type" value="Genomic_DNA"/>
</dbReference>
<dbReference type="OrthoDB" id="10261027at2759"/>
<dbReference type="PANTHER" id="PTHR44329">
    <property type="entry name" value="SERINE/THREONINE-PROTEIN KINASE TNNI3K-RELATED"/>
    <property type="match status" value="1"/>
</dbReference>
<dbReference type="GO" id="GO:0097527">
    <property type="term" value="P:necroptotic signaling pathway"/>
    <property type="evidence" value="ECO:0007669"/>
    <property type="project" value="TreeGrafter"/>
</dbReference>
<dbReference type="GO" id="GO:0004672">
    <property type="term" value="F:protein kinase activity"/>
    <property type="evidence" value="ECO:0007669"/>
    <property type="project" value="InterPro"/>
</dbReference>
<dbReference type="SUPFAM" id="SSF56112">
    <property type="entry name" value="Protein kinase-like (PK-like)"/>
    <property type="match status" value="1"/>
</dbReference>
<dbReference type="PANTHER" id="PTHR44329:SF298">
    <property type="entry name" value="MIXED LINEAGE KINASE DOMAIN-LIKE PROTEIN"/>
    <property type="match status" value="1"/>
</dbReference>
<dbReference type="AlphaFoldDB" id="A0A9N9FKP3"/>
<evidence type="ECO:0000256" key="3">
    <source>
        <dbReference type="SAM" id="MobiDB-lite"/>
    </source>
</evidence>
<keyword evidence="6" id="KW-1185">Reference proteome</keyword>
<gene>
    <name evidence="5" type="ORF">AGERDE_LOCUS6144</name>
</gene>
<sequence>MSITTTILAPTISLTTIQEEANSVDSSNTDNSRIEKNDQKDLVDFLGKDLGIKLYPYLQFEDVTPLKRKDNAKSTVRTGFWTFRSKEVALKELPEIIKKDEEKSQQLYNELRLLKKLTLHENILQYHCITQEPESEKYLLVLQHIDSGDLRSYLEKNAKEMSWVHKLRLTKGIAYALHHLHKSGIIHRRLRSSNILINRGRAILTDPITFTLEYHSSSSPAQSTLPFIDPKLLEDPNLTPDSRSDIYSLGMIMWEISSGRQPFSFALSDQNFVNGIIDGKRESPVLGTPVEYIQLFTKCWNSDPDQRPTIKEVCERLEDMMLTPVLQKHDQKQGHDEYFEDEGIQSDANGSLGIEKRGIHSNDPTFNFDTINDDPMETHHNKHESKFEIVENNDVESESKFEIIENGDVESDSSSNYPESIIEQDDDDEIGVVDNNKSPIPDKLPVSEELDINDSFISETHDPHQQTSSTPTPDIAYVAAPTKRKSKKKFFKKGSLKEFVKKLFRIKPISRKKEKKA</sequence>
<comment type="caution">
    <text evidence="5">The sequence shown here is derived from an EMBL/GenBank/DDBJ whole genome shotgun (WGS) entry which is preliminary data.</text>
</comment>
<feature type="domain" description="Protein kinase" evidence="4">
    <location>
        <begin position="40"/>
        <end position="326"/>
    </location>
</feature>
<accession>A0A9N9FKP3</accession>
<evidence type="ECO:0000256" key="2">
    <source>
        <dbReference type="ARBA" id="ARBA00022840"/>
    </source>
</evidence>
<dbReference type="Pfam" id="PF07714">
    <property type="entry name" value="PK_Tyr_Ser-Thr"/>
    <property type="match status" value="1"/>
</dbReference>